<name>A0A0C3F748_PILCF</name>
<proteinExistence type="predicted"/>
<evidence type="ECO:0000313" key="1">
    <source>
        <dbReference type="EMBL" id="KIM80505.1"/>
    </source>
</evidence>
<protein>
    <submittedName>
        <fullName evidence="1">Uncharacterized protein</fullName>
    </submittedName>
</protein>
<organism evidence="1 2">
    <name type="scientific">Piloderma croceum (strain F 1598)</name>
    <dbReference type="NCBI Taxonomy" id="765440"/>
    <lineage>
        <taxon>Eukaryota</taxon>
        <taxon>Fungi</taxon>
        <taxon>Dikarya</taxon>
        <taxon>Basidiomycota</taxon>
        <taxon>Agaricomycotina</taxon>
        <taxon>Agaricomycetes</taxon>
        <taxon>Agaricomycetidae</taxon>
        <taxon>Atheliales</taxon>
        <taxon>Atheliaceae</taxon>
        <taxon>Piloderma</taxon>
    </lineage>
</organism>
<reference evidence="2" key="2">
    <citation type="submission" date="2015-01" db="EMBL/GenBank/DDBJ databases">
        <title>Evolutionary Origins and Diversification of the Mycorrhizal Mutualists.</title>
        <authorList>
            <consortium name="DOE Joint Genome Institute"/>
            <consortium name="Mycorrhizal Genomics Consortium"/>
            <person name="Kohler A."/>
            <person name="Kuo A."/>
            <person name="Nagy L.G."/>
            <person name="Floudas D."/>
            <person name="Copeland A."/>
            <person name="Barry K.W."/>
            <person name="Cichocki N."/>
            <person name="Veneault-Fourrey C."/>
            <person name="LaButti K."/>
            <person name="Lindquist E.A."/>
            <person name="Lipzen A."/>
            <person name="Lundell T."/>
            <person name="Morin E."/>
            <person name="Murat C."/>
            <person name="Riley R."/>
            <person name="Ohm R."/>
            <person name="Sun H."/>
            <person name="Tunlid A."/>
            <person name="Henrissat B."/>
            <person name="Grigoriev I.V."/>
            <person name="Hibbett D.S."/>
            <person name="Martin F."/>
        </authorList>
    </citation>
    <scope>NUCLEOTIDE SEQUENCE [LARGE SCALE GENOMIC DNA]</scope>
    <source>
        <strain evidence="2">F 1598</strain>
    </source>
</reference>
<sequence length="95" mass="11202">MRPDDFPDHFTPLDSPLSAFANFGFFPFPFCLDTCSCQFSERWGWVYILSLRPDFIEFKILLVNKSVRGRRKLNRELTLCGENIRENWDSEAGLY</sequence>
<evidence type="ECO:0000313" key="2">
    <source>
        <dbReference type="Proteomes" id="UP000054166"/>
    </source>
</evidence>
<reference evidence="1 2" key="1">
    <citation type="submission" date="2014-04" db="EMBL/GenBank/DDBJ databases">
        <authorList>
            <consortium name="DOE Joint Genome Institute"/>
            <person name="Kuo A."/>
            <person name="Tarkka M."/>
            <person name="Buscot F."/>
            <person name="Kohler A."/>
            <person name="Nagy L.G."/>
            <person name="Floudas D."/>
            <person name="Copeland A."/>
            <person name="Barry K.W."/>
            <person name="Cichocki N."/>
            <person name="Veneault-Fourrey C."/>
            <person name="LaButti K."/>
            <person name="Lindquist E.A."/>
            <person name="Lipzen A."/>
            <person name="Lundell T."/>
            <person name="Morin E."/>
            <person name="Murat C."/>
            <person name="Sun H."/>
            <person name="Tunlid A."/>
            <person name="Henrissat B."/>
            <person name="Grigoriev I.V."/>
            <person name="Hibbett D.S."/>
            <person name="Martin F."/>
            <person name="Nordberg H.P."/>
            <person name="Cantor M.N."/>
            <person name="Hua S.X."/>
        </authorList>
    </citation>
    <scope>NUCLEOTIDE SEQUENCE [LARGE SCALE GENOMIC DNA]</scope>
    <source>
        <strain evidence="1 2">F 1598</strain>
    </source>
</reference>
<dbReference type="Proteomes" id="UP000054166">
    <property type="component" value="Unassembled WGS sequence"/>
</dbReference>
<dbReference type="HOGENOM" id="CLU_2373541_0_0_1"/>
<accession>A0A0C3F748</accession>
<keyword evidence="2" id="KW-1185">Reference proteome</keyword>
<dbReference type="AlphaFoldDB" id="A0A0C3F748"/>
<dbReference type="EMBL" id="KN833004">
    <property type="protein sequence ID" value="KIM80505.1"/>
    <property type="molecule type" value="Genomic_DNA"/>
</dbReference>
<gene>
    <name evidence="1" type="ORF">PILCRDRAFT_534861</name>
</gene>
<dbReference type="InParanoid" id="A0A0C3F748"/>